<accession>A0A0V0XE32</accession>
<dbReference type="Proteomes" id="UP000054815">
    <property type="component" value="Unassembled WGS sequence"/>
</dbReference>
<feature type="non-terminal residue" evidence="1">
    <location>
        <position position="1"/>
    </location>
</feature>
<sequence length="107" mass="11915">LDILTNKPPARDAGDAPFSLLARATLCQGSSWSCASPTVAHLFSSFHFCCSFQDLLFEKVIFSNFKLIPIVQLQATKHIVQASNFHHPKVIVIKLIRRQAIAPWVAQ</sequence>
<evidence type="ECO:0000313" key="1">
    <source>
        <dbReference type="EMBL" id="KRX86085.1"/>
    </source>
</evidence>
<comment type="caution">
    <text evidence="1">The sequence shown here is derived from an EMBL/GenBank/DDBJ whole genome shotgun (WGS) entry which is preliminary data.</text>
</comment>
<organism evidence="1 2">
    <name type="scientific">Trichinella pseudospiralis</name>
    <name type="common">Parasitic roundworm</name>
    <dbReference type="NCBI Taxonomy" id="6337"/>
    <lineage>
        <taxon>Eukaryota</taxon>
        <taxon>Metazoa</taxon>
        <taxon>Ecdysozoa</taxon>
        <taxon>Nematoda</taxon>
        <taxon>Enoplea</taxon>
        <taxon>Dorylaimia</taxon>
        <taxon>Trichinellida</taxon>
        <taxon>Trichinellidae</taxon>
        <taxon>Trichinella</taxon>
    </lineage>
</organism>
<gene>
    <name evidence="1" type="ORF">T4E_4672</name>
</gene>
<evidence type="ECO:0000313" key="2">
    <source>
        <dbReference type="Proteomes" id="UP000054815"/>
    </source>
</evidence>
<name>A0A0V0XE32_TRIPS</name>
<reference evidence="1 2" key="1">
    <citation type="submission" date="2015-01" db="EMBL/GenBank/DDBJ databases">
        <title>Evolution of Trichinella species and genotypes.</title>
        <authorList>
            <person name="Korhonen P.K."/>
            <person name="Edoardo P."/>
            <person name="Giuseppe L.R."/>
            <person name="Gasser R.B."/>
        </authorList>
    </citation>
    <scope>NUCLEOTIDE SEQUENCE [LARGE SCALE GENOMIC DNA]</scope>
    <source>
        <strain evidence="1">ISS141</strain>
    </source>
</reference>
<dbReference type="EMBL" id="JYDU01000488">
    <property type="protein sequence ID" value="KRX86085.1"/>
    <property type="molecule type" value="Genomic_DNA"/>
</dbReference>
<protein>
    <submittedName>
        <fullName evidence="1">Uncharacterized protein</fullName>
    </submittedName>
</protein>
<dbReference type="AlphaFoldDB" id="A0A0V0XE32"/>
<proteinExistence type="predicted"/>